<feature type="signal peptide" evidence="1">
    <location>
        <begin position="1"/>
        <end position="23"/>
    </location>
</feature>
<reference evidence="3 5" key="1">
    <citation type="submission" date="2019-07" db="EMBL/GenBank/DDBJ databases">
        <title>Genomes of sea-ice associated Colwellia species.</title>
        <authorList>
            <person name="Bowman J.P."/>
        </authorList>
    </citation>
    <scope>NUCLEOTIDE SEQUENCE [LARGE SCALE GENOMIC DNA]</scope>
    <source>
        <strain evidence="2 4">ACAM 607</strain>
        <strain evidence="3 5">IC036</strain>
    </source>
</reference>
<proteinExistence type="predicted"/>
<name>A0A5C6QL27_9GAMM</name>
<dbReference type="OrthoDB" id="194679at2"/>
<dbReference type="Pfam" id="PF14060">
    <property type="entry name" value="DUF4252"/>
    <property type="match status" value="1"/>
</dbReference>
<sequence>MKKLLLALIFFSSSLLMSSSAFADDITKERGYVDFASLNSVYGEPKVMVNLNKTMLGFISKINLSDPEASELISKLKAVRVQIYNMKGSDQPAIDLIAKVSKDIQSKNWLPIVSVNEEDEKVRVFTKITDDLMDGLVVMVINNKSDEDGREAVFINIVGEIDPAQINKVTKSLNIDIDLK</sequence>
<dbReference type="EMBL" id="VOLQ01000007">
    <property type="protein sequence ID" value="TWX69340.1"/>
    <property type="molecule type" value="Genomic_DNA"/>
</dbReference>
<dbReference type="Proteomes" id="UP000321525">
    <property type="component" value="Unassembled WGS sequence"/>
</dbReference>
<evidence type="ECO:0000313" key="3">
    <source>
        <dbReference type="EMBL" id="TWX69340.1"/>
    </source>
</evidence>
<evidence type="ECO:0000313" key="5">
    <source>
        <dbReference type="Proteomes" id="UP000321917"/>
    </source>
</evidence>
<keyword evidence="4" id="KW-1185">Reference proteome</keyword>
<evidence type="ECO:0000313" key="2">
    <source>
        <dbReference type="EMBL" id="TWX59614.1"/>
    </source>
</evidence>
<gene>
    <name evidence="2" type="ORF">ESZ26_09205</name>
    <name evidence="3" type="ORF">ESZ27_05205</name>
</gene>
<evidence type="ECO:0000313" key="4">
    <source>
        <dbReference type="Proteomes" id="UP000321525"/>
    </source>
</evidence>
<dbReference type="EMBL" id="VOLR01000011">
    <property type="protein sequence ID" value="TWX59614.1"/>
    <property type="molecule type" value="Genomic_DNA"/>
</dbReference>
<dbReference type="AlphaFoldDB" id="A0A5C6QL27"/>
<dbReference type="RefSeq" id="WP_146796752.1">
    <property type="nucleotide sequence ID" value="NZ_VOLP01000002.1"/>
</dbReference>
<accession>A0A5C6QL27</accession>
<dbReference type="Proteomes" id="UP000321917">
    <property type="component" value="Unassembled WGS sequence"/>
</dbReference>
<evidence type="ECO:0000256" key="1">
    <source>
        <dbReference type="SAM" id="SignalP"/>
    </source>
</evidence>
<organism evidence="3 5">
    <name type="scientific">Colwellia hornerae</name>
    <dbReference type="NCBI Taxonomy" id="89402"/>
    <lineage>
        <taxon>Bacteria</taxon>
        <taxon>Pseudomonadati</taxon>
        <taxon>Pseudomonadota</taxon>
        <taxon>Gammaproteobacteria</taxon>
        <taxon>Alteromonadales</taxon>
        <taxon>Colwelliaceae</taxon>
        <taxon>Colwellia</taxon>
    </lineage>
</organism>
<comment type="caution">
    <text evidence="3">The sequence shown here is derived from an EMBL/GenBank/DDBJ whole genome shotgun (WGS) entry which is preliminary data.</text>
</comment>
<protein>
    <submittedName>
        <fullName evidence="3">DUF4252 domain-containing protein</fullName>
    </submittedName>
</protein>
<keyword evidence="1" id="KW-0732">Signal</keyword>
<feature type="chain" id="PRO_5022962280" evidence="1">
    <location>
        <begin position="24"/>
        <end position="180"/>
    </location>
</feature>
<dbReference type="InterPro" id="IPR025348">
    <property type="entry name" value="DUF4252"/>
</dbReference>